<organism evidence="2 3">
    <name type="scientific">Klebsiella phage YMC16/01/N133_KPN_BP</name>
    <dbReference type="NCBI Taxonomy" id="2026102"/>
    <lineage>
        <taxon>Viruses</taxon>
        <taxon>Duplodnaviria</taxon>
        <taxon>Heunggongvirae</taxon>
        <taxon>Uroviricota</taxon>
        <taxon>Caudoviricetes</taxon>
        <taxon>Casjensviridae</taxon>
        <taxon>Seodaemunguvirus</taxon>
        <taxon>Seodaemunguvirus YMC16-01N133</taxon>
    </lineage>
</organism>
<evidence type="ECO:0008006" key="4">
    <source>
        <dbReference type="Google" id="ProtNLM"/>
    </source>
</evidence>
<evidence type="ECO:0000256" key="1">
    <source>
        <dbReference type="SAM" id="MobiDB-lite"/>
    </source>
</evidence>
<dbReference type="Proteomes" id="UP000221999">
    <property type="component" value="Segment"/>
</dbReference>
<evidence type="ECO:0000313" key="2">
    <source>
        <dbReference type="EMBL" id="ASW27621.1"/>
    </source>
</evidence>
<dbReference type="InterPro" id="IPR012340">
    <property type="entry name" value="NA-bd_OB-fold"/>
</dbReference>
<gene>
    <name evidence="2" type="ORF">KPNN133_002</name>
</gene>
<feature type="region of interest" description="Disordered" evidence="1">
    <location>
        <begin position="174"/>
        <end position="201"/>
    </location>
</feature>
<proteinExistence type="predicted"/>
<reference evidence="2 3" key="1">
    <citation type="submission" date="2017-07" db="EMBL/GenBank/DDBJ databases">
        <title>Complete Genome Sequence of the Klebsiella phage YMC16/01/N133_KPN_BP.</title>
        <authorList>
            <person name="Jeon J."/>
            <person name="Yong D."/>
            <person name="Lee K."/>
        </authorList>
    </citation>
    <scope>NUCLEOTIDE SEQUENCE [LARGE SCALE GENOMIC DNA]</scope>
</reference>
<feature type="compositionally biased region" description="Acidic residues" evidence="1">
    <location>
        <begin position="182"/>
        <end position="201"/>
    </location>
</feature>
<protein>
    <recommendedName>
        <fullName evidence="4">DUF2815 family protein</fullName>
    </recommendedName>
</protein>
<keyword evidence="3" id="KW-1185">Reference proteome</keyword>
<accession>A0A248XD44</accession>
<dbReference type="EMBL" id="MF476925">
    <property type="protein sequence ID" value="ASW27621.1"/>
    <property type="molecule type" value="Genomic_DNA"/>
</dbReference>
<name>A0A248XD44_9CAUD</name>
<dbReference type="SUPFAM" id="SSF50249">
    <property type="entry name" value="Nucleic acid-binding proteins"/>
    <property type="match status" value="1"/>
</dbReference>
<dbReference type="InterPro" id="IPR022595">
    <property type="entry name" value="Enc34_ssDNA-bd"/>
</dbReference>
<evidence type="ECO:0000313" key="3">
    <source>
        <dbReference type="Proteomes" id="UP000221999"/>
    </source>
</evidence>
<sequence>MAEQRLGTFAITGRLSFPRIWKKEKSAEEGKPKYSLNIIMDPDTSSGEKSIETCERELKALAKRTWQDKGPKVLKALDRKRIPLLDGDECTNSEGDVYQGYEGMKIFKCANPREFKRLDRDKSILTEETADELNRLYGGCYVDAVVNIYAITDKARGGNGIFASIEVLRHRKDGEPFGAAPVDEDDYLDDLGDDEDEDDLV</sequence>
<dbReference type="Gene3D" id="2.40.50.140">
    <property type="entry name" value="Nucleic acid-binding proteins"/>
    <property type="match status" value="1"/>
</dbReference>
<dbReference type="Pfam" id="PF10991">
    <property type="entry name" value="Enc34_ssDNA-bd"/>
    <property type="match status" value="1"/>
</dbReference>